<dbReference type="EMBL" id="JAUOZU010000001">
    <property type="protein sequence ID" value="MDO6962814.1"/>
    <property type="molecule type" value="Genomic_DNA"/>
</dbReference>
<feature type="transmembrane region" description="Helical" evidence="13">
    <location>
        <begin position="432"/>
        <end position="449"/>
    </location>
</feature>
<comment type="caution">
    <text evidence="16">The sequence shown here is derived from an EMBL/GenBank/DDBJ whole genome shotgun (WGS) entry which is preliminary data.</text>
</comment>
<dbReference type="InterPro" id="IPR023051">
    <property type="entry name" value="Kup"/>
</dbReference>
<dbReference type="PANTHER" id="PTHR30540:SF79">
    <property type="entry name" value="LOW AFFINITY POTASSIUM TRANSPORT SYSTEM PROTEIN KUP"/>
    <property type="match status" value="1"/>
</dbReference>
<feature type="transmembrane region" description="Helical" evidence="13">
    <location>
        <begin position="372"/>
        <end position="392"/>
    </location>
</feature>
<reference evidence="16" key="2">
    <citation type="submission" date="2023-07" db="EMBL/GenBank/DDBJ databases">
        <authorList>
            <person name="Shen H."/>
        </authorList>
    </citation>
    <scope>NUCLEOTIDE SEQUENCE</scope>
    <source>
        <strain evidence="16">TNR-22</strain>
    </source>
</reference>
<protein>
    <recommendedName>
        <fullName evidence="13">Probable potassium transport system protein Kup</fullName>
    </recommendedName>
</protein>
<feature type="transmembrane region" description="Helical" evidence="13">
    <location>
        <begin position="346"/>
        <end position="366"/>
    </location>
</feature>
<feature type="transmembrane region" description="Helical" evidence="13">
    <location>
        <begin position="218"/>
        <end position="242"/>
    </location>
</feature>
<evidence type="ECO:0000256" key="3">
    <source>
        <dbReference type="ARBA" id="ARBA00022448"/>
    </source>
</evidence>
<evidence type="ECO:0000256" key="11">
    <source>
        <dbReference type="ARBA" id="ARBA00023065"/>
    </source>
</evidence>
<feature type="transmembrane region" description="Helical" evidence="13">
    <location>
        <begin position="18"/>
        <end position="41"/>
    </location>
</feature>
<evidence type="ECO:0000259" key="15">
    <source>
        <dbReference type="Pfam" id="PF22776"/>
    </source>
</evidence>
<dbReference type="Pfam" id="PF22776">
    <property type="entry name" value="K_trans_C"/>
    <property type="match status" value="1"/>
</dbReference>
<evidence type="ECO:0000256" key="13">
    <source>
        <dbReference type="HAMAP-Rule" id="MF_01522"/>
    </source>
</evidence>
<sequence length="633" mass="67845">MSSSTPTAATADLPVKRLLVLSLGSIGVVYGDIGTSPLYAFREAIRPVAGDGVSMQEITGIISLMIWTLTIIVTLKYVFFLLKADNNGEGGTLSLLALLAHRLSAGRARFLFLMGLIGAALFLGDAMITPALSVLSAVEGLKLVTPALSPYVLPLSIVILVALFAVQSRGTGAVSKAFGPITLVWFLVLAVAGLSHIIEAPAILKALNPIEAVIFFAHSGYAGFVVLGAVFLTVTGAEALYADLGHFGRKPIQLAWLAIVYPALILNYLGQGALVMQDAATIENPFYLMFPEWALVPAIVLATAATIIASQAVITGAFSLVSQAIHLGFLPRLEITHTSASDTGQIYLPMVNGVLLFGVMLLVLIFQSSDALATAYGISVTGAMVVTTLMFFDFLRVGWRWSLPAALALIVPLAAFELTFLAANLLKIHDGGYVPVLIAGLAVVIMWTWRRGSAMLTEKVRANAIPLKDFIAALETSGHAPNDAAGTAVFLTADPTIVPSAMLHNIKHNHVLHERNIILTIRTENRPTVPVAERVEVERLTDRFSVVTLFFGFMDTPNVSQALGHVRRANLKFDIMTTSFYLGHRKLVPSARSEMPAWQDKLFIALSGIASDPSDYFRLPSNRVVELGAHVAI</sequence>
<dbReference type="InterPro" id="IPR053951">
    <property type="entry name" value="K_trans_N"/>
</dbReference>
<keyword evidence="10 13" id="KW-1133">Transmembrane helix</keyword>
<name>A0ABT8YHR7_9HYPH</name>
<keyword evidence="11 13" id="KW-0406">Ion transport</keyword>
<keyword evidence="4 13" id="KW-1003">Cell membrane</keyword>
<keyword evidence="7 13" id="KW-0812">Transmembrane</keyword>
<dbReference type="InterPro" id="IPR053952">
    <property type="entry name" value="K_trans_C"/>
</dbReference>
<feature type="transmembrane region" description="Helical" evidence="13">
    <location>
        <begin position="294"/>
        <end position="325"/>
    </location>
</feature>
<reference evidence="16" key="1">
    <citation type="journal article" date="2015" name="Int. J. Syst. Evol. Microbiol.">
        <title>Rhizobium alvei sp. nov., isolated from a freshwater river.</title>
        <authorList>
            <person name="Sheu S.Y."/>
            <person name="Huang H.W."/>
            <person name="Young C.C."/>
            <person name="Chen W.M."/>
        </authorList>
    </citation>
    <scope>NUCLEOTIDE SEQUENCE</scope>
    <source>
        <strain evidence="16">TNR-22</strain>
    </source>
</reference>
<evidence type="ECO:0000256" key="7">
    <source>
        <dbReference type="ARBA" id="ARBA00022692"/>
    </source>
</evidence>
<evidence type="ECO:0000256" key="10">
    <source>
        <dbReference type="ARBA" id="ARBA00022989"/>
    </source>
</evidence>
<comment type="subcellular location">
    <subcellularLocation>
        <location evidence="13">Cell membrane</location>
        <topology evidence="13">Multi-pass membrane protein</topology>
    </subcellularLocation>
    <subcellularLocation>
        <location evidence="1">Membrane</location>
        <topology evidence="1">Multi-pass membrane protein</topology>
    </subcellularLocation>
</comment>
<evidence type="ECO:0000259" key="14">
    <source>
        <dbReference type="Pfam" id="PF02705"/>
    </source>
</evidence>
<keyword evidence="8 13" id="KW-0769">Symport</keyword>
<feature type="transmembrane region" description="Helical" evidence="13">
    <location>
        <begin position="110"/>
        <end position="128"/>
    </location>
</feature>
<dbReference type="RefSeq" id="WP_304374684.1">
    <property type="nucleotide sequence ID" value="NZ_JAUOZU010000001.1"/>
</dbReference>
<keyword evidence="9 13" id="KW-0630">Potassium</keyword>
<keyword evidence="17" id="KW-1185">Reference proteome</keyword>
<gene>
    <name evidence="13" type="primary">kup</name>
    <name evidence="16" type="ORF">Q4481_02530</name>
</gene>
<evidence type="ECO:0000313" key="16">
    <source>
        <dbReference type="EMBL" id="MDO6962814.1"/>
    </source>
</evidence>
<feature type="transmembrane region" description="Helical" evidence="13">
    <location>
        <begin position="254"/>
        <end position="274"/>
    </location>
</feature>
<evidence type="ECO:0000256" key="8">
    <source>
        <dbReference type="ARBA" id="ARBA00022847"/>
    </source>
</evidence>
<feature type="domain" description="K+ potassium transporter integral membrane" evidence="14">
    <location>
        <begin position="22"/>
        <end position="472"/>
    </location>
</feature>
<evidence type="ECO:0000313" key="17">
    <source>
        <dbReference type="Proteomes" id="UP001174932"/>
    </source>
</evidence>
<dbReference type="Pfam" id="PF02705">
    <property type="entry name" value="K_trans"/>
    <property type="match status" value="1"/>
</dbReference>
<comment type="similarity">
    <text evidence="2 13">Belongs to the HAK/KUP transporter (TC 2.A.72) family.</text>
</comment>
<keyword evidence="12 13" id="KW-0472">Membrane</keyword>
<comment type="catalytic activity">
    <reaction evidence="13">
        <text>K(+)(in) + H(+)(in) = K(+)(out) + H(+)(out)</text>
        <dbReference type="Rhea" id="RHEA:28490"/>
        <dbReference type="ChEBI" id="CHEBI:15378"/>
        <dbReference type="ChEBI" id="CHEBI:29103"/>
    </reaction>
</comment>
<evidence type="ECO:0000256" key="4">
    <source>
        <dbReference type="ARBA" id="ARBA00022475"/>
    </source>
</evidence>
<keyword evidence="3 13" id="KW-0813">Transport</keyword>
<feature type="transmembrane region" description="Helical" evidence="13">
    <location>
        <begin position="61"/>
        <end position="82"/>
    </location>
</feature>
<evidence type="ECO:0000256" key="12">
    <source>
        <dbReference type="ARBA" id="ARBA00023136"/>
    </source>
</evidence>
<feature type="domain" description="K+ potassium transporter C-terminal" evidence="15">
    <location>
        <begin position="486"/>
        <end position="633"/>
    </location>
</feature>
<keyword evidence="5" id="KW-0997">Cell inner membrane</keyword>
<evidence type="ECO:0000256" key="2">
    <source>
        <dbReference type="ARBA" id="ARBA00007019"/>
    </source>
</evidence>
<dbReference type="Proteomes" id="UP001174932">
    <property type="component" value="Unassembled WGS sequence"/>
</dbReference>
<evidence type="ECO:0000256" key="6">
    <source>
        <dbReference type="ARBA" id="ARBA00022538"/>
    </source>
</evidence>
<proteinExistence type="inferred from homology"/>
<evidence type="ECO:0000256" key="9">
    <source>
        <dbReference type="ARBA" id="ARBA00022958"/>
    </source>
</evidence>
<dbReference type="PANTHER" id="PTHR30540">
    <property type="entry name" value="OSMOTIC STRESS POTASSIUM TRANSPORTER"/>
    <property type="match status" value="1"/>
</dbReference>
<organism evidence="16 17">
    <name type="scientific">Rhizobium alvei</name>
    <dbReference type="NCBI Taxonomy" id="1132659"/>
    <lineage>
        <taxon>Bacteria</taxon>
        <taxon>Pseudomonadati</taxon>
        <taxon>Pseudomonadota</taxon>
        <taxon>Alphaproteobacteria</taxon>
        <taxon>Hyphomicrobiales</taxon>
        <taxon>Rhizobiaceae</taxon>
        <taxon>Rhizobium/Agrobacterium group</taxon>
        <taxon>Rhizobium</taxon>
    </lineage>
</organism>
<feature type="transmembrane region" description="Helical" evidence="13">
    <location>
        <begin position="404"/>
        <end position="426"/>
    </location>
</feature>
<evidence type="ECO:0000256" key="1">
    <source>
        <dbReference type="ARBA" id="ARBA00004141"/>
    </source>
</evidence>
<feature type="transmembrane region" description="Helical" evidence="13">
    <location>
        <begin position="178"/>
        <end position="198"/>
    </location>
</feature>
<comment type="function">
    <text evidence="13">Transport of potassium into the cell. Likely operates as a K(+):H(+) symporter.</text>
</comment>
<evidence type="ECO:0000256" key="5">
    <source>
        <dbReference type="ARBA" id="ARBA00022519"/>
    </source>
</evidence>
<dbReference type="InterPro" id="IPR003855">
    <property type="entry name" value="K+_transporter"/>
</dbReference>
<feature type="transmembrane region" description="Helical" evidence="13">
    <location>
        <begin position="148"/>
        <end position="166"/>
    </location>
</feature>
<dbReference type="HAMAP" id="MF_01522">
    <property type="entry name" value="Kup"/>
    <property type="match status" value="1"/>
</dbReference>
<accession>A0ABT8YHR7</accession>
<keyword evidence="6 13" id="KW-0633">Potassium transport</keyword>